<organism evidence="1 2">
    <name type="scientific">Acinetobacter phage VB_ApiP_XC38</name>
    <dbReference type="NCBI Taxonomy" id="2655002"/>
    <lineage>
        <taxon>Viruses</taxon>
        <taxon>Duplodnaviria</taxon>
        <taxon>Heunggongvirae</taxon>
        <taxon>Uroviricota</taxon>
        <taxon>Caudoviricetes</taxon>
        <taxon>Schitoviridae</taxon>
        <taxon>Exceevirus</taxon>
        <taxon>Exceevirus Xc38</taxon>
    </lineage>
</organism>
<evidence type="ECO:0000313" key="1">
    <source>
        <dbReference type="EMBL" id="QFR59699.1"/>
    </source>
</evidence>
<gene>
    <name evidence="1" type="ORF">VBApiPXC38_12</name>
</gene>
<sequence length="166" mass="18154">MNYPFLGYNTPGLQLGQDSWMTAATPAYQPLTTTPTPFANAVQPWQSDLSSAMQNNTYSALGLNSDGLYTPSPSSGGLANWLSGNTELVKAGVGLLTGGMSAWNGFQQNRLLKSNMNMQANQFREQMDLSKSNYNSKLEDRQRARVASNPTAYESVDSYMKKYGAK</sequence>
<protein>
    <submittedName>
        <fullName evidence="1">Structural protein</fullName>
    </submittedName>
</protein>
<evidence type="ECO:0000313" key="2">
    <source>
        <dbReference type="Proteomes" id="UP000326537"/>
    </source>
</evidence>
<accession>A0A5P8PR04</accession>
<name>A0A5P8PR04_9CAUD</name>
<dbReference type="Proteomes" id="UP000326537">
    <property type="component" value="Segment"/>
</dbReference>
<proteinExistence type="predicted"/>
<reference evidence="1 2" key="1">
    <citation type="submission" date="2019-09" db="EMBL/GenBank/DDBJ databases">
        <title>The characteristics and genome analysis of VB_ApiP_XC38, a novel N4-like phage Infecting Acinetobacter pittii.</title>
        <authorList>
            <person name="Cheng M."/>
        </authorList>
    </citation>
    <scope>NUCLEOTIDE SEQUENCE [LARGE SCALE GENOMIC DNA]</scope>
</reference>
<dbReference type="EMBL" id="MN508356">
    <property type="protein sequence ID" value="QFR59699.1"/>
    <property type="molecule type" value="Genomic_DNA"/>
</dbReference>
<keyword evidence="2" id="KW-1185">Reference proteome</keyword>